<dbReference type="Pfam" id="PF17760">
    <property type="entry name" value="UvrA_inter"/>
    <property type="match status" value="1"/>
</dbReference>
<keyword evidence="8" id="KW-0863">Zinc-finger</keyword>
<keyword evidence="3" id="KW-0479">Metal-binding</keyword>
<proteinExistence type="inferred from homology"/>
<dbReference type="GO" id="GO:0006289">
    <property type="term" value="P:nucleotide-excision repair"/>
    <property type="evidence" value="ECO:0007669"/>
    <property type="project" value="InterPro"/>
</dbReference>
<dbReference type="NCBIfam" id="TIGR00630">
    <property type="entry name" value="uvra"/>
    <property type="match status" value="1"/>
</dbReference>
<dbReference type="EMBL" id="FOMX01000007">
    <property type="protein sequence ID" value="SFE03610.1"/>
    <property type="molecule type" value="Genomic_DNA"/>
</dbReference>
<evidence type="ECO:0000256" key="11">
    <source>
        <dbReference type="ARBA" id="ARBA00022881"/>
    </source>
</evidence>
<keyword evidence="12" id="KW-0238">DNA-binding</keyword>
<evidence type="ECO:0000256" key="1">
    <source>
        <dbReference type="ARBA" id="ARBA00004496"/>
    </source>
</evidence>
<dbReference type="GO" id="GO:0003677">
    <property type="term" value="F:DNA binding"/>
    <property type="evidence" value="ECO:0007669"/>
    <property type="project" value="UniProtKB-KW"/>
</dbReference>
<dbReference type="AlphaFoldDB" id="A0A1I1XE04"/>
<dbReference type="InterPro" id="IPR041552">
    <property type="entry name" value="UvrA_DNA-bd"/>
</dbReference>
<evidence type="ECO:0000256" key="15">
    <source>
        <dbReference type="ARBA" id="ARBA00039316"/>
    </source>
</evidence>
<feature type="region of interest" description="Disordered" evidence="17">
    <location>
        <begin position="112"/>
        <end position="146"/>
    </location>
</feature>
<name>A0A1I1XE04_9BACT</name>
<evidence type="ECO:0000313" key="20">
    <source>
        <dbReference type="Proteomes" id="UP000199400"/>
    </source>
</evidence>
<feature type="compositionally biased region" description="Low complexity" evidence="17">
    <location>
        <begin position="10"/>
        <end position="37"/>
    </location>
</feature>
<dbReference type="GO" id="GO:0005524">
    <property type="term" value="F:ATP binding"/>
    <property type="evidence" value="ECO:0007669"/>
    <property type="project" value="UniProtKB-KW"/>
</dbReference>
<dbReference type="Gene3D" id="1.10.8.280">
    <property type="entry name" value="ABC transporter ATPase domain-like"/>
    <property type="match status" value="1"/>
</dbReference>
<dbReference type="InterPro" id="IPR041102">
    <property type="entry name" value="UvrA_inter"/>
</dbReference>
<evidence type="ECO:0000256" key="4">
    <source>
        <dbReference type="ARBA" id="ARBA00022737"/>
    </source>
</evidence>
<keyword evidence="10" id="KW-0067">ATP-binding</keyword>
<keyword evidence="6" id="KW-0227">DNA damage</keyword>
<feature type="domain" description="ABC transporter" evidence="18">
    <location>
        <begin position="747"/>
        <end position="1073"/>
    </location>
</feature>
<keyword evidence="4" id="KW-0677">Repeat</keyword>
<protein>
    <recommendedName>
        <fullName evidence="15">UvrABC system protein A</fullName>
    </recommendedName>
    <alternativeName>
        <fullName evidence="16">Excinuclease ABC subunit A</fullName>
    </alternativeName>
</protein>
<accession>A0A1I1XE04</accession>
<dbReference type="InterPro" id="IPR003439">
    <property type="entry name" value="ABC_transporter-like_ATP-bd"/>
</dbReference>
<reference evidence="20" key="1">
    <citation type="submission" date="2016-10" db="EMBL/GenBank/DDBJ databases">
        <authorList>
            <person name="Varghese N."/>
            <person name="Submissions S."/>
        </authorList>
    </citation>
    <scope>NUCLEOTIDE SEQUENCE [LARGE SCALE GENOMIC DNA]</scope>
    <source>
        <strain evidence="20">ATCC 25963</strain>
    </source>
</reference>
<sequence length="1085" mass="114988">MSQVSKTRKSAAASSAPAAPAASPAPKASKAAAKAVAPTPPEAAPAPAPAAKTSRAVTSTAAETSTTPAPAATAKASKAAAAATSTAAETSTTPAPAATAKASRAAAAATASLTPAAEAAEPATPATPAAPTPSATPAIPVPPNSIKIRGARTHNLQGVDLDLPRGKLVVLTGPSGSGKSSLAFHTIFAEGQRRYVESLSASARQFLAQLPKPDVDLIEGLSPSIAIEQSSPGKNPRSTVGTSTEVYDFLRLLFARCGEVFSWRTGKPMKRHSVEDMLNAVLALPAGTRFSVLAPVVREAPGDHHELLEDLRRQGFARLAVDDAVRDLSSEEVKLDPKVRHTIEVYVDRLVLKDNVRGRLADSVETALRLSGGQLKVVTLDGEELQFSERFADLDHGLAYPELTPGLFSFNSPEGACPECDGLGGKRVFDPRRIVPNEHLSIKEGALSAWTRRAGKTASAQLQALAEHYGFDLFAPWLDLPEEVKISILQGTGTDAVPGLAGKKAAPFEGVIPGLQRRLREAEDKVDEADADDNGGTLDEIAELMAEVPCPACEGQRLRQEARMVKIGGRNIAELATLPIEQLVPFLDALDLGPETGEVAEAILAQAKQRLKFMLEVGLGYLTLDRTTMTLSGGEAQRIRLATQIGAALVGVTYILDEPSIGLHQRDNDRLIASLLRLRDLGNSVIVVEHDEDTIRAADFLVDMGPGAGTQGGRVVAAGPLQEVLQNKRSLTAAFLTGRMTIPVPEKRRGGVGPAICISRATGHNLKDITVKIPLGALTCVTGVSGSGKSSLVIDTLLPEAARRLNGASSFGLAHHSITGLEHLDKVIHVDQSPIGRSPRSNPATYTGLFAELRTLYSNLSESKIRGYTPARFSFNVKGGRCESCQGDGVRRIEMHFLPDVYVTCRSCDGRRYNRETLAITYRGKSIADVLEMSVADACEFFANYPNLRRGLETLRDVGLGYVTLGQSALTLSGGEAQRIKLAKELAKKSTGKTLFILDEPTTGLHFGDIKQLLKVLDRLVDEGNTVVVIEHNLDVIKCADWVVDIGPEGGERGGRLLAAGPPQQVARVKESATGHYLARVLGMA</sequence>
<gene>
    <name evidence="19" type="ORF">SAMN02745121_02784</name>
</gene>
<evidence type="ECO:0000256" key="2">
    <source>
        <dbReference type="ARBA" id="ARBA00022490"/>
    </source>
</evidence>
<comment type="similarity">
    <text evidence="14">Belongs to the ABC transporter superfamily. UvrA family.</text>
</comment>
<dbReference type="InterPro" id="IPR004602">
    <property type="entry name" value="UvrA"/>
</dbReference>
<evidence type="ECO:0000256" key="14">
    <source>
        <dbReference type="ARBA" id="ARBA00038000"/>
    </source>
</evidence>
<evidence type="ECO:0000256" key="12">
    <source>
        <dbReference type="ARBA" id="ARBA00023125"/>
    </source>
</evidence>
<evidence type="ECO:0000256" key="6">
    <source>
        <dbReference type="ARBA" id="ARBA00022763"/>
    </source>
</evidence>
<comment type="subcellular location">
    <subcellularLocation>
        <location evidence="1">Cytoplasm</location>
    </subcellularLocation>
</comment>
<dbReference type="PROSITE" id="PS50893">
    <property type="entry name" value="ABC_TRANSPORTER_2"/>
    <property type="match status" value="1"/>
</dbReference>
<dbReference type="GO" id="GO:0016887">
    <property type="term" value="F:ATP hydrolysis activity"/>
    <property type="evidence" value="ECO:0007669"/>
    <property type="project" value="InterPro"/>
</dbReference>
<dbReference type="InterPro" id="IPR027417">
    <property type="entry name" value="P-loop_NTPase"/>
</dbReference>
<keyword evidence="20" id="KW-1185">Reference proteome</keyword>
<keyword evidence="13" id="KW-0234">DNA repair</keyword>
<dbReference type="NCBIfam" id="NF001503">
    <property type="entry name" value="PRK00349.1"/>
    <property type="match status" value="1"/>
</dbReference>
<dbReference type="Gene3D" id="3.30.190.20">
    <property type="match status" value="1"/>
</dbReference>
<dbReference type="PANTHER" id="PTHR43152:SF3">
    <property type="entry name" value="UVRABC SYSTEM PROTEIN A"/>
    <property type="match status" value="1"/>
</dbReference>
<feature type="region of interest" description="Disordered" evidence="17">
    <location>
        <begin position="1"/>
        <end position="73"/>
    </location>
</feature>
<dbReference type="Gene3D" id="3.40.50.300">
    <property type="entry name" value="P-loop containing nucleotide triphosphate hydrolases"/>
    <property type="match status" value="3"/>
</dbReference>
<evidence type="ECO:0000256" key="16">
    <source>
        <dbReference type="ARBA" id="ARBA00042156"/>
    </source>
</evidence>
<evidence type="ECO:0000256" key="7">
    <source>
        <dbReference type="ARBA" id="ARBA00022769"/>
    </source>
</evidence>
<evidence type="ECO:0000256" key="17">
    <source>
        <dbReference type="SAM" id="MobiDB-lite"/>
    </source>
</evidence>
<dbReference type="Proteomes" id="UP000199400">
    <property type="component" value="Unassembled WGS sequence"/>
</dbReference>
<keyword evidence="7" id="KW-0228">DNA excision</keyword>
<dbReference type="PANTHER" id="PTHR43152">
    <property type="entry name" value="UVRABC SYSTEM PROTEIN A"/>
    <property type="match status" value="1"/>
</dbReference>
<evidence type="ECO:0000313" key="19">
    <source>
        <dbReference type="EMBL" id="SFE03610.1"/>
    </source>
</evidence>
<dbReference type="GO" id="GO:0004518">
    <property type="term" value="F:nuclease activity"/>
    <property type="evidence" value="ECO:0007669"/>
    <property type="project" value="UniProtKB-KW"/>
</dbReference>
<dbReference type="GO" id="GO:0008270">
    <property type="term" value="F:zinc ion binding"/>
    <property type="evidence" value="ECO:0007669"/>
    <property type="project" value="UniProtKB-KW"/>
</dbReference>
<dbReference type="InterPro" id="IPR003593">
    <property type="entry name" value="AAA+_ATPase"/>
</dbReference>
<evidence type="ECO:0000259" key="18">
    <source>
        <dbReference type="PROSITE" id="PS50893"/>
    </source>
</evidence>
<evidence type="ECO:0000256" key="13">
    <source>
        <dbReference type="ARBA" id="ARBA00023204"/>
    </source>
</evidence>
<dbReference type="RefSeq" id="WP_100792920.1">
    <property type="nucleotide sequence ID" value="NZ_FOMX01000007.1"/>
</dbReference>
<keyword evidence="11" id="KW-0267">Excision nuclease</keyword>
<keyword evidence="2" id="KW-0963">Cytoplasm</keyword>
<dbReference type="InterPro" id="IPR017871">
    <property type="entry name" value="ABC_transporter-like_CS"/>
</dbReference>
<organism evidence="19 20">
    <name type="scientific">Nannocystis exedens</name>
    <dbReference type="NCBI Taxonomy" id="54"/>
    <lineage>
        <taxon>Bacteria</taxon>
        <taxon>Pseudomonadati</taxon>
        <taxon>Myxococcota</taxon>
        <taxon>Polyangia</taxon>
        <taxon>Nannocystales</taxon>
        <taxon>Nannocystaceae</taxon>
        <taxon>Nannocystis</taxon>
    </lineage>
</organism>
<dbReference type="GO" id="GO:0009380">
    <property type="term" value="C:excinuclease repair complex"/>
    <property type="evidence" value="ECO:0007669"/>
    <property type="project" value="InterPro"/>
</dbReference>
<dbReference type="Pfam" id="PF17755">
    <property type="entry name" value="UvrA_DNA-bind"/>
    <property type="match status" value="1"/>
</dbReference>
<dbReference type="GO" id="GO:0005737">
    <property type="term" value="C:cytoplasm"/>
    <property type="evidence" value="ECO:0007669"/>
    <property type="project" value="UniProtKB-SubCell"/>
</dbReference>
<dbReference type="PROSITE" id="PS00211">
    <property type="entry name" value="ABC_TRANSPORTER_1"/>
    <property type="match status" value="2"/>
</dbReference>
<evidence type="ECO:0000256" key="8">
    <source>
        <dbReference type="ARBA" id="ARBA00022771"/>
    </source>
</evidence>
<evidence type="ECO:0000256" key="5">
    <source>
        <dbReference type="ARBA" id="ARBA00022741"/>
    </source>
</evidence>
<dbReference type="Gene3D" id="1.20.1580.10">
    <property type="entry name" value="ABC transporter ATPase like domain"/>
    <property type="match status" value="3"/>
</dbReference>
<dbReference type="CDD" id="cd03271">
    <property type="entry name" value="ABC_UvrA_II"/>
    <property type="match status" value="1"/>
</dbReference>
<dbReference type="SMART" id="SM00382">
    <property type="entry name" value="AAA"/>
    <property type="match status" value="2"/>
</dbReference>
<keyword evidence="9" id="KW-0862">Zinc</keyword>
<feature type="compositionally biased region" description="Pro residues" evidence="17">
    <location>
        <begin position="38"/>
        <end position="48"/>
    </location>
</feature>
<keyword evidence="5" id="KW-0547">Nucleotide-binding</keyword>
<feature type="compositionally biased region" description="Low complexity" evidence="17">
    <location>
        <begin position="112"/>
        <end position="138"/>
    </location>
</feature>
<evidence type="ECO:0000256" key="9">
    <source>
        <dbReference type="ARBA" id="ARBA00022833"/>
    </source>
</evidence>
<feature type="compositionally biased region" description="Low complexity" evidence="17">
    <location>
        <begin position="58"/>
        <end position="73"/>
    </location>
</feature>
<dbReference type="SUPFAM" id="SSF52540">
    <property type="entry name" value="P-loop containing nucleoside triphosphate hydrolases"/>
    <property type="match status" value="2"/>
</dbReference>
<dbReference type="STRING" id="54.SAMN02745121_02784"/>
<evidence type="ECO:0000256" key="3">
    <source>
        <dbReference type="ARBA" id="ARBA00022723"/>
    </source>
</evidence>
<evidence type="ECO:0000256" key="10">
    <source>
        <dbReference type="ARBA" id="ARBA00022840"/>
    </source>
</evidence>